<proteinExistence type="predicted"/>
<comment type="caution">
    <text evidence="2">The sequence shown here is derived from an EMBL/GenBank/DDBJ whole genome shotgun (WGS) entry which is preliminary data.</text>
</comment>
<keyword evidence="1" id="KW-0812">Transmembrane</keyword>
<evidence type="ECO:0000313" key="2">
    <source>
        <dbReference type="EMBL" id="THV26995.1"/>
    </source>
</evidence>
<reference evidence="2 3" key="1">
    <citation type="journal article" date="2018" name="Int. J. Syst. Evol. Microbiol.">
        <title>Glycomyces paridis sp. nov., isolated from the medicinal plant Paris polyphylla.</title>
        <authorList>
            <person name="Fang X.M."/>
            <person name="Bai J.L."/>
            <person name="Su J."/>
            <person name="Zhao L.L."/>
            <person name="Liu H.Y."/>
            <person name="Ma B.P."/>
            <person name="Zhang Y.Q."/>
            <person name="Yu L.Y."/>
        </authorList>
    </citation>
    <scope>NUCLEOTIDE SEQUENCE [LARGE SCALE GENOMIC DNA]</scope>
    <source>
        <strain evidence="2 3">CPCC 204357</strain>
    </source>
</reference>
<keyword evidence="3" id="KW-1185">Reference proteome</keyword>
<feature type="transmembrane region" description="Helical" evidence="1">
    <location>
        <begin position="32"/>
        <end position="51"/>
    </location>
</feature>
<dbReference type="EMBL" id="STGX01000012">
    <property type="protein sequence ID" value="THV26995.1"/>
    <property type="molecule type" value="Genomic_DNA"/>
</dbReference>
<dbReference type="Proteomes" id="UP000305792">
    <property type="component" value="Unassembled WGS sequence"/>
</dbReference>
<dbReference type="RefSeq" id="WP_136530715.1">
    <property type="nucleotide sequence ID" value="NZ_STGX01000012.1"/>
</dbReference>
<sequence>MKFFWGVMYALVAFALGVKVIVWLVTWLITHALPFVILGLIAAIVFFVVWCQNKLEQRSANDPARIIEEADRLRSRTSGAEVVLENARQKLEAKGSELQGIVFRQYDELRFDFLKKQHFESMSIADEWHRHKNIAIQVRRDVSGSLSQLKGRKQYLDRRLNQRSYSGRRRELREFEAVKYAVDSLFGSLERLKVEILRGEENLSLYNNRTGGLRDHIGNNCGKAGREWYTRLELRKQQRLEGQS</sequence>
<accession>A0A4S8PBR4</accession>
<evidence type="ECO:0000313" key="3">
    <source>
        <dbReference type="Proteomes" id="UP000305792"/>
    </source>
</evidence>
<dbReference type="AlphaFoldDB" id="A0A4S8PBR4"/>
<dbReference type="OrthoDB" id="3385334at2"/>
<evidence type="ECO:0000256" key="1">
    <source>
        <dbReference type="SAM" id="Phobius"/>
    </source>
</evidence>
<protein>
    <submittedName>
        <fullName evidence="2">Uncharacterized protein</fullName>
    </submittedName>
</protein>
<gene>
    <name evidence="2" type="ORF">E9998_16055</name>
</gene>
<name>A0A4S8PBR4_9ACTN</name>
<keyword evidence="1" id="KW-0472">Membrane</keyword>
<feature type="transmembrane region" description="Helical" evidence="1">
    <location>
        <begin position="7"/>
        <end position="26"/>
    </location>
</feature>
<keyword evidence="1" id="KW-1133">Transmembrane helix</keyword>
<organism evidence="2 3">
    <name type="scientific">Glycomyces paridis</name>
    <dbReference type="NCBI Taxonomy" id="2126555"/>
    <lineage>
        <taxon>Bacteria</taxon>
        <taxon>Bacillati</taxon>
        <taxon>Actinomycetota</taxon>
        <taxon>Actinomycetes</taxon>
        <taxon>Glycomycetales</taxon>
        <taxon>Glycomycetaceae</taxon>
        <taxon>Glycomyces</taxon>
    </lineage>
</organism>